<organism evidence="2 3">
    <name type="scientific">Astrephomene gubernaculifera</name>
    <dbReference type="NCBI Taxonomy" id="47775"/>
    <lineage>
        <taxon>Eukaryota</taxon>
        <taxon>Viridiplantae</taxon>
        <taxon>Chlorophyta</taxon>
        <taxon>core chlorophytes</taxon>
        <taxon>Chlorophyceae</taxon>
        <taxon>CS clade</taxon>
        <taxon>Chlamydomonadales</taxon>
        <taxon>Astrephomenaceae</taxon>
        <taxon>Astrephomene</taxon>
    </lineage>
</organism>
<dbReference type="PANTHER" id="PTHR38585:SF1">
    <property type="entry name" value="TRANSMEMBRANE PROTEIN"/>
    <property type="match status" value="1"/>
</dbReference>
<dbReference type="PANTHER" id="PTHR38585">
    <property type="entry name" value="TRANSMEMBRANE PROTEIN"/>
    <property type="match status" value="1"/>
</dbReference>
<evidence type="ECO:0000313" key="3">
    <source>
        <dbReference type="Proteomes" id="UP001054857"/>
    </source>
</evidence>
<gene>
    <name evidence="2" type="ORF">Agub_g3608</name>
</gene>
<feature type="region of interest" description="Disordered" evidence="1">
    <location>
        <begin position="116"/>
        <end position="144"/>
    </location>
</feature>
<evidence type="ECO:0000313" key="2">
    <source>
        <dbReference type="EMBL" id="GFR42722.1"/>
    </source>
</evidence>
<dbReference type="AlphaFoldDB" id="A0AAD3DL21"/>
<dbReference type="Proteomes" id="UP001054857">
    <property type="component" value="Unassembled WGS sequence"/>
</dbReference>
<proteinExistence type="predicted"/>
<sequence>MGRDPFREVISGVDGPALHQATLDALSRAVAHPAVSQAGGWALQLGASCTAYNLTLAVCHLTAGFARLHCATPLLAPLWGCGSVAAASAAAGHVSRATLAALQEQQQQHQQQLLLLQQQQQQQRQQQKNRKHPAKGDGGGGAAAVGGEASGGGLGWLVGALRCLPGQLVGRWEVREAAVDALLGPLLFKALQQDFRRLLPSHLARPGAFGRAHVPTSASEYSTPAEKGQLAVLFGRDGCHHCGTRSNGVIGDHMPPYKVVREALAAREAAGGLERAVTRLAEWLRLPSASLTQVYFAQCRDCSARQAQLMRNGTRSTAITLTLPQLPLPPQLRLLPQLQLPLPPQLVLRAEGLWPPELVAHSLDRLALRPAWTAVLVGGRYTMG</sequence>
<accession>A0AAD3DL21</accession>
<dbReference type="EMBL" id="BMAR01000003">
    <property type="protein sequence ID" value="GFR42722.1"/>
    <property type="molecule type" value="Genomic_DNA"/>
</dbReference>
<feature type="compositionally biased region" description="Low complexity" evidence="1">
    <location>
        <begin position="116"/>
        <end position="126"/>
    </location>
</feature>
<comment type="caution">
    <text evidence="2">The sequence shown here is derived from an EMBL/GenBank/DDBJ whole genome shotgun (WGS) entry which is preliminary data.</text>
</comment>
<evidence type="ECO:0000256" key="1">
    <source>
        <dbReference type="SAM" id="MobiDB-lite"/>
    </source>
</evidence>
<feature type="non-terminal residue" evidence="2">
    <location>
        <position position="384"/>
    </location>
</feature>
<name>A0AAD3DL21_9CHLO</name>
<keyword evidence="3" id="KW-1185">Reference proteome</keyword>
<reference evidence="2 3" key="1">
    <citation type="journal article" date="2021" name="Sci. Rep.">
        <title>Genome sequencing of the multicellular alga Astrephomene provides insights into convergent evolution of germ-soma differentiation.</title>
        <authorList>
            <person name="Yamashita S."/>
            <person name="Yamamoto K."/>
            <person name="Matsuzaki R."/>
            <person name="Suzuki S."/>
            <person name="Yamaguchi H."/>
            <person name="Hirooka S."/>
            <person name="Minakuchi Y."/>
            <person name="Miyagishima S."/>
            <person name="Kawachi M."/>
            <person name="Toyoda A."/>
            <person name="Nozaki H."/>
        </authorList>
    </citation>
    <scope>NUCLEOTIDE SEQUENCE [LARGE SCALE GENOMIC DNA]</scope>
    <source>
        <strain evidence="2 3">NIES-4017</strain>
    </source>
</reference>
<protein>
    <submittedName>
        <fullName evidence="2">Uncharacterized protein</fullName>
    </submittedName>
</protein>